<dbReference type="InterPro" id="IPR041492">
    <property type="entry name" value="HAD_2"/>
</dbReference>
<dbReference type="PANTHER" id="PTHR43434">
    <property type="entry name" value="PHOSPHOGLYCOLATE PHOSPHATASE"/>
    <property type="match status" value="1"/>
</dbReference>
<dbReference type="PANTHER" id="PTHR43434:SF1">
    <property type="entry name" value="PHOSPHOGLYCOLATE PHOSPHATASE"/>
    <property type="match status" value="1"/>
</dbReference>
<dbReference type="GO" id="GO:0006281">
    <property type="term" value="P:DNA repair"/>
    <property type="evidence" value="ECO:0007669"/>
    <property type="project" value="TreeGrafter"/>
</dbReference>
<organism evidence="1 2">
    <name type="scientific">Marininema halotolerans</name>
    <dbReference type="NCBI Taxonomy" id="1155944"/>
    <lineage>
        <taxon>Bacteria</taxon>
        <taxon>Bacillati</taxon>
        <taxon>Bacillota</taxon>
        <taxon>Bacilli</taxon>
        <taxon>Bacillales</taxon>
        <taxon>Thermoactinomycetaceae</taxon>
        <taxon>Marininema</taxon>
    </lineage>
</organism>
<dbReference type="SFLD" id="SFLDS00003">
    <property type="entry name" value="Haloacid_Dehalogenase"/>
    <property type="match status" value="1"/>
</dbReference>
<dbReference type="AlphaFoldDB" id="A0A1I6T8N8"/>
<dbReference type="InterPro" id="IPR023214">
    <property type="entry name" value="HAD_sf"/>
</dbReference>
<reference evidence="2" key="1">
    <citation type="submission" date="2016-10" db="EMBL/GenBank/DDBJ databases">
        <authorList>
            <person name="Varghese N."/>
            <person name="Submissions S."/>
        </authorList>
    </citation>
    <scope>NUCLEOTIDE SEQUENCE [LARGE SCALE GENOMIC DNA]</scope>
    <source>
        <strain evidence="2">DSM 45789</strain>
    </source>
</reference>
<accession>A0A1I6T8N8</accession>
<name>A0A1I6T8N8_9BACL</name>
<dbReference type="GO" id="GO:0005829">
    <property type="term" value="C:cytosol"/>
    <property type="evidence" value="ECO:0007669"/>
    <property type="project" value="TreeGrafter"/>
</dbReference>
<dbReference type="Proteomes" id="UP000198660">
    <property type="component" value="Unassembled WGS sequence"/>
</dbReference>
<sequence>MVENQAGIIFDMDGTLLQTEKVAVPAFHRTFRRLVDEGLYEGESPSDEKICSVFGMTSAAIWERLLPGASSQAKEQADQWWLEDELDCLAEGMGELYPGVRETLAELKDRGWVLVIASNGLAPYLQGILAHFDLHEYFLGVYSTAEQQVKDKTALIEGLLRETGIDKGYMVGDRQSDVEGGKGNGLPVIGCRYKGFPSFAKEGELDGADQVIHEFSQLKELISSP</sequence>
<protein>
    <submittedName>
        <fullName evidence="1">Phosphoglycolate phosphatase, HAD superfamily</fullName>
    </submittedName>
</protein>
<gene>
    <name evidence="1" type="ORF">SAMN05444972_10991</name>
</gene>
<evidence type="ECO:0000313" key="1">
    <source>
        <dbReference type="EMBL" id="SFS85589.1"/>
    </source>
</evidence>
<keyword evidence="2" id="KW-1185">Reference proteome</keyword>
<dbReference type="Pfam" id="PF13419">
    <property type="entry name" value="HAD_2"/>
    <property type="match status" value="1"/>
</dbReference>
<dbReference type="RefSeq" id="WP_091837866.1">
    <property type="nucleotide sequence ID" value="NZ_FPAA01000009.1"/>
</dbReference>
<dbReference type="GO" id="GO:0008967">
    <property type="term" value="F:phosphoglycolate phosphatase activity"/>
    <property type="evidence" value="ECO:0007669"/>
    <property type="project" value="TreeGrafter"/>
</dbReference>
<dbReference type="Gene3D" id="3.40.50.1000">
    <property type="entry name" value="HAD superfamily/HAD-like"/>
    <property type="match status" value="1"/>
</dbReference>
<dbReference type="InterPro" id="IPR023198">
    <property type="entry name" value="PGP-like_dom2"/>
</dbReference>
<dbReference type="SUPFAM" id="SSF56784">
    <property type="entry name" value="HAD-like"/>
    <property type="match status" value="1"/>
</dbReference>
<dbReference type="OrthoDB" id="9792518at2"/>
<dbReference type="Gene3D" id="1.10.150.240">
    <property type="entry name" value="Putative phosphatase, domain 2"/>
    <property type="match status" value="1"/>
</dbReference>
<dbReference type="EMBL" id="FPAA01000009">
    <property type="protein sequence ID" value="SFS85589.1"/>
    <property type="molecule type" value="Genomic_DNA"/>
</dbReference>
<evidence type="ECO:0000313" key="2">
    <source>
        <dbReference type="Proteomes" id="UP000198660"/>
    </source>
</evidence>
<dbReference type="SFLD" id="SFLDG01129">
    <property type="entry name" value="C1.5:_HAD__Beta-PGM__Phosphata"/>
    <property type="match status" value="1"/>
</dbReference>
<dbReference type="InterPro" id="IPR036412">
    <property type="entry name" value="HAD-like_sf"/>
</dbReference>
<dbReference type="InterPro" id="IPR050155">
    <property type="entry name" value="HAD-like_hydrolase_sf"/>
</dbReference>
<proteinExistence type="predicted"/>